<proteinExistence type="predicted"/>
<dbReference type="VEuPathDB" id="FungiDB:EYZ11_008947"/>
<dbReference type="AlphaFoldDB" id="A0A4S3J947"/>
<name>A0A4S3J947_9EURO</name>
<accession>A0A4S3J947</accession>
<protein>
    <submittedName>
        <fullName evidence="1">Uncharacterized protein</fullName>
    </submittedName>
</protein>
<evidence type="ECO:0000313" key="2">
    <source>
        <dbReference type="Proteomes" id="UP000308092"/>
    </source>
</evidence>
<evidence type="ECO:0000313" key="1">
    <source>
        <dbReference type="EMBL" id="THC91579.1"/>
    </source>
</evidence>
<dbReference type="Proteomes" id="UP000308092">
    <property type="component" value="Unassembled WGS sequence"/>
</dbReference>
<dbReference type="EMBL" id="SOSA01000402">
    <property type="protein sequence ID" value="THC91579.1"/>
    <property type="molecule type" value="Genomic_DNA"/>
</dbReference>
<organism evidence="1 2">
    <name type="scientific">Aspergillus tanneri</name>
    <dbReference type="NCBI Taxonomy" id="1220188"/>
    <lineage>
        <taxon>Eukaryota</taxon>
        <taxon>Fungi</taxon>
        <taxon>Dikarya</taxon>
        <taxon>Ascomycota</taxon>
        <taxon>Pezizomycotina</taxon>
        <taxon>Eurotiomycetes</taxon>
        <taxon>Eurotiomycetidae</taxon>
        <taxon>Eurotiales</taxon>
        <taxon>Aspergillaceae</taxon>
        <taxon>Aspergillus</taxon>
        <taxon>Aspergillus subgen. Circumdati</taxon>
    </lineage>
</organism>
<gene>
    <name evidence="1" type="ORF">EYZ11_008947</name>
</gene>
<keyword evidence="2" id="KW-1185">Reference proteome</keyword>
<sequence length="68" mass="7972">MDMEMLSYYRSKVTFFEKGYACIEQLPTCKPVFKRYRQMNAHGEYAPYIGCLPEESIAIKIILRVQGD</sequence>
<comment type="caution">
    <text evidence="1">The sequence shown here is derived from an EMBL/GenBank/DDBJ whole genome shotgun (WGS) entry which is preliminary data.</text>
</comment>
<reference evidence="1 2" key="1">
    <citation type="submission" date="2019-03" db="EMBL/GenBank/DDBJ databases">
        <title>The genome sequence of a newly discovered highly antifungal drug resistant Aspergillus species, Aspergillus tanneri NIH 1004.</title>
        <authorList>
            <person name="Mounaud S."/>
            <person name="Singh I."/>
            <person name="Joardar V."/>
            <person name="Pakala S."/>
            <person name="Pakala S."/>
            <person name="Venepally P."/>
            <person name="Hoover J."/>
            <person name="Nierman W."/>
            <person name="Chung J."/>
            <person name="Losada L."/>
        </authorList>
    </citation>
    <scope>NUCLEOTIDE SEQUENCE [LARGE SCALE GENOMIC DNA]</scope>
    <source>
        <strain evidence="1 2">NIH1004</strain>
    </source>
</reference>